<gene>
    <name evidence="2" type="ORF">VOLCADRAFT_91314</name>
</gene>
<organism evidence="3">
    <name type="scientific">Volvox carteri f. nagariensis</name>
    <dbReference type="NCBI Taxonomy" id="3068"/>
    <lineage>
        <taxon>Eukaryota</taxon>
        <taxon>Viridiplantae</taxon>
        <taxon>Chlorophyta</taxon>
        <taxon>core chlorophytes</taxon>
        <taxon>Chlorophyceae</taxon>
        <taxon>CS clade</taxon>
        <taxon>Chlamydomonadales</taxon>
        <taxon>Volvocaceae</taxon>
        <taxon>Volvox</taxon>
    </lineage>
</organism>
<dbReference type="InParanoid" id="D8TWR0"/>
<feature type="region of interest" description="Disordered" evidence="1">
    <location>
        <begin position="1"/>
        <end position="42"/>
    </location>
</feature>
<feature type="compositionally biased region" description="Gly residues" evidence="1">
    <location>
        <begin position="1"/>
        <end position="11"/>
    </location>
</feature>
<evidence type="ECO:0000313" key="3">
    <source>
        <dbReference type="Proteomes" id="UP000001058"/>
    </source>
</evidence>
<keyword evidence="3" id="KW-1185">Reference proteome</keyword>
<evidence type="ECO:0000256" key="1">
    <source>
        <dbReference type="SAM" id="MobiDB-lite"/>
    </source>
</evidence>
<proteinExistence type="predicted"/>
<sequence>MGNVAGGGDGSGRPTLRMGIRSPYPAGVSTSPTASGCPADDGADGVEWVVSYSPRGEEPRQVATATVDVSHLALDCSDPRVTSGPPRELSVFVQVEVGAQSALADGMADSDRKRCT</sequence>
<name>D8TWR0_VOLCA</name>
<accession>D8TWR0</accession>
<dbReference type="RefSeq" id="XP_002950877.1">
    <property type="nucleotide sequence ID" value="XM_002950831.1"/>
</dbReference>
<dbReference type="EMBL" id="GL378341">
    <property type="protein sequence ID" value="EFJ48192.1"/>
    <property type="molecule type" value="Genomic_DNA"/>
</dbReference>
<reference evidence="2 3" key="1">
    <citation type="journal article" date="2010" name="Science">
        <title>Genomic analysis of organismal complexity in the multicellular green alga Volvox carteri.</title>
        <authorList>
            <person name="Prochnik S.E."/>
            <person name="Umen J."/>
            <person name="Nedelcu A.M."/>
            <person name="Hallmann A."/>
            <person name="Miller S.M."/>
            <person name="Nishii I."/>
            <person name="Ferris P."/>
            <person name="Kuo A."/>
            <person name="Mitros T."/>
            <person name="Fritz-Laylin L.K."/>
            <person name="Hellsten U."/>
            <person name="Chapman J."/>
            <person name="Simakov O."/>
            <person name="Rensing S.A."/>
            <person name="Terry A."/>
            <person name="Pangilinan J."/>
            <person name="Kapitonov V."/>
            <person name="Jurka J."/>
            <person name="Salamov A."/>
            <person name="Shapiro H."/>
            <person name="Schmutz J."/>
            <person name="Grimwood J."/>
            <person name="Lindquist E."/>
            <person name="Lucas S."/>
            <person name="Grigoriev I.V."/>
            <person name="Schmitt R."/>
            <person name="Kirk D."/>
            <person name="Rokhsar D.S."/>
        </authorList>
    </citation>
    <scope>NUCLEOTIDE SEQUENCE [LARGE SCALE GENOMIC DNA]</scope>
    <source>
        <strain evidence="3">f. Nagariensis / Eve</strain>
    </source>
</reference>
<evidence type="ECO:0000313" key="2">
    <source>
        <dbReference type="EMBL" id="EFJ48192.1"/>
    </source>
</evidence>
<dbReference type="KEGG" id="vcn:VOLCADRAFT_91314"/>
<dbReference type="AlphaFoldDB" id="D8TWR0"/>
<protein>
    <submittedName>
        <fullName evidence="2">Uncharacterized protein</fullName>
    </submittedName>
</protein>
<dbReference type="Proteomes" id="UP000001058">
    <property type="component" value="Unassembled WGS sequence"/>
</dbReference>
<dbReference type="GeneID" id="9618300"/>